<sequence length="176" mass="20921">MIYILQLVLYLISIFSILYSGFVFVNMIILIYTLPSEELLPKAIKNTNLQIQHLLKLFIDSQEEQNYYSDFHAELIHQASKLSIYLNTIHFPNGIQREGQDFYLWLSKMPVQQDFDDWKIQLRQTVRSYNDNLDVIFNMVEEEPYLKLKINLITKEDLNRLKHSQAKPLYSDEGEI</sequence>
<keyword evidence="1" id="KW-0472">Membrane</keyword>
<feature type="transmembrane region" description="Helical" evidence="1">
    <location>
        <begin position="7"/>
        <end position="32"/>
    </location>
</feature>
<comment type="caution">
    <text evidence="2">The sequence shown here is derived from an EMBL/GenBank/DDBJ whole genome shotgun (WGS) entry which is preliminary data.</text>
</comment>
<organism evidence="2 3">
    <name type="scientific">Streptococcus mitis</name>
    <dbReference type="NCBI Taxonomy" id="28037"/>
    <lineage>
        <taxon>Bacteria</taxon>
        <taxon>Bacillati</taxon>
        <taxon>Bacillota</taxon>
        <taxon>Bacilli</taxon>
        <taxon>Lactobacillales</taxon>
        <taxon>Streptococcaceae</taxon>
        <taxon>Streptococcus</taxon>
        <taxon>Streptococcus mitis group</taxon>
    </lineage>
</organism>
<dbReference type="Proteomes" id="UP000278970">
    <property type="component" value="Unassembled WGS sequence"/>
</dbReference>
<reference evidence="2 3" key="1">
    <citation type="submission" date="2018-11" db="EMBL/GenBank/DDBJ databases">
        <title>Species Designations Belie Phenotypic and Genotypic Heterogeneity in Oral Streptococci.</title>
        <authorList>
            <person name="Velsko I."/>
        </authorList>
    </citation>
    <scope>NUCLEOTIDE SEQUENCE [LARGE SCALE GENOMIC DNA]</scope>
    <source>
        <strain evidence="2 3">BCA11</strain>
    </source>
</reference>
<protein>
    <submittedName>
        <fullName evidence="2">Uncharacterized protein</fullName>
    </submittedName>
</protein>
<evidence type="ECO:0000256" key="1">
    <source>
        <dbReference type="SAM" id="Phobius"/>
    </source>
</evidence>
<gene>
    <name evidence="2" type="ORF">D8854_08200</name>
</gene>
<keyword evidence="1" id="KW-1133">Transmembrane helix</keyword>
<proteinExistence type="predicted"/>
<name>A0A3R9JH42_STRMT</name>
<evidence type="ECO:0000313" key="3">
    <source>
        <dbReference type="Proteomes" id="UP000278970"/>
    </source>
</evidence>
<accession>A0A3R9JH42</accession>
<keyword evidence="1" id="KW-0812">Transmembrane</keyword>
<dbReference type="EMBL" id="RJNS01000005">
    <property type="protein sequence ID" value="RSI80846.1"/>
    <property type="molecule type" value="Genomic_DNA"/>
</dbReference>
<evidence type="ECO:0000313" key="2">
    <source>
        <dbReference type="EMBL" id="RSI80846.1"/>
    </source>
</evidence>
<dbReference type="AlphaFoldDB" id="A0A3R9JH42"/>
<dbReference type="RefSeq" id="WP_125450497.1">
    <property type="nucleotide sequence ID" value="NZ_RJNS01000005.1"/>
</dbReference>